<comment type="similarity">
    <text evidence="2">Belongs to the cation transport ATPase (P-type) (TC 3.A.3) family. Type IIA subfamily.</text>
</comment>
<dbReference type="InterPro" id="IPR008250">
    <property type="entry name" value="ATPase_P-typ_transduc_dom_A_sf"/>
</dbReference>
<dbReference type="Gene3D" id="3.40.50.1000">
    <property type="entry name" value="HAD superfamily/HAD-like"/>
    <property type="match status" value="1"/>
</dbReference>
<dbReference type="RefSeq" id="WP_073556128.1">
    <property type="nucleotide sequence ID" value="NZ_MRCA01000007.1"/>
</dbReference>
<keyword evidence="6" id="KW-0067">ATP-binding</keyword>
<evidence type="ECO:0000256" key="5">
    <source>
        <dbReference type="ARBA" id="ARBA00022741"/>
    </source>
</evidence>
<evidence type="ECO:0000256" key="12">
    <source>
        <dbReference type="SAM" id="Phobius"/>
    </source>
</evidence>
<dbReference type="InterPro" id="IPR001757">
    <property type="entry name" value="P_typ_ATPase"/>
</dbReference>
<comment type="caution">
    <text evidence="14">The sequence shown here is derived from an EMBL/GenBank/DDBJ whole genome shotgun (WGS) entry which is preliminary data.</text>
</comment>
<evidence type="ECO:0000256" key="2">
    <source>
        <dbReference type="ARBA" id="ARBA00005675"/>
    </source>
</evidence>
<feature type="transmembrane region" description="Helical" evidence="12">
    <location>
        <begin position="789"/>
        <end position="808"/>
    </location>
</feature>
<feature type="transmembrane region" description="Helical" evidence="12">
    <location>
        <begin position="739"/>
        <end position="761"/>
    </location>
</feature>
<feature type="transmembrane region" description="Helical" evidence="12">
    <location>
        <begin position="57"/>
        <end position="75"/>
    </location>
</feature>
<dbReference type="GO" id="GO:0005388">
    <property type="term" value="F:P-type calcium transporter activity"/>
    <property type="evidence" value="ECO:0007669"/>
    <property type="project" value="UniProtKB-EC"/>
</dbReference>
<dbReference type="SUPFAM" id="SSF81665">
    <property type="entry name" value="Calcium ATPase, transmembrane domain M"/>
    <property type="match status" value="1"/>
</dbReference>
<dbReference type="Gene3D" id="2.70.150.10">
    <property type="entry name" value="Calcium-transporting ATPase, cytoplasmic transduction domain A"/>
    <property type="match status" value="1"/>
</dbReference>
<keyword evidence="5" id="KW-0547">Nucleotide-binding</keyword>
<keyword evidence="8" id="KW-1278">Translocase</keyword>
<comment type="subcellular location">
    <subcellularLocation>
        <location evidence="1">Cell membrane</location>
        <topology evidence="1">Multi-pass membrane protein</topology>
    </subcellularLocation>
</comment>
<dbReference type="InterPro" id="IPR004014">
    <property type="entry name" value="ATPase_P-typ_cation-transptr_N"/>
</dbReference>
<dbReference type="InterPro" id="IPR023214">
    <property type="entry name" value="HAD_sf"/>
</dbReference>
<dbReference type="Pfam" id="PF00690">
    <property type="entry name" value="Cation_ATPase_N"/>
    <property type="match status" value="1"/>
</dbReference>
<dbReference type="OrthoDB" id="499468at2"/>
<dbReference type="SUPFAM" id="SSF81660">
    <property type="entry name" value="Metal cation-transporting ATPase, ATP-binding domain N"/>
    <property type="match status" value="1"/>
</dbReference>
<dbReference type="FunFam" id="1.20.1110.10:FF:000065">
    <property type="entry name" value="Sarcoplasmic/endoplasmic reticulum calcium ATPase 1"/>
    <property type="match status" value="1"/>
</dbReference>
<feature type="transmembrane region" description="Helical" evidence="12">
    <location>
        <begin position="814"/>
        <end position="834"/>
    </location>
</feature>
<dbReference type="GO" id="GO:0005886">
    <property type="term" value="C:plasma membrane"/>
    <property type="evidence" value="ECO:0007669"/>
    <property type="project" value="UniProtKB-SubCell"/>
</dbReference>
<protein>
    <submittedName>
        <fullName evidence="14">ATPase</fullName>
    </submittedName>
</protein>
<feature type="transmembrane region" description="Helical" evidence="12">
    <location>
        <begin position="846"/>
        <end position="869"/>
    </location>
</feature>
<dbReference type="Proteomes" id="UP000186391">
    <property type="component" value="Unassembled WGS sequence"/>
</dbReference>
<feature type="transmembrane region" description="Helical" evidence="12">
    <location>
        <begin position="712"/>
        <end position="733"/>
    </location>
</feature>
<dbReference type="Pfam" id="PF00689">
    <property type="entry name" value="Cation_ATPase_C"/>
    <property type="match status" value="1"/>
</dbReference>
<evidence type="ECO:0000259" key="13">
    <source>
        <dbReference type="SMART" id="SM00831"/>
    </source>
</evidence>
<dbReference type="InterPro" id="IPR006068">
    <property type="entry name" value="ATPase_P-typ_cation-transptr_C"/>
</dbReference>
<dbReference type="PANTHER" id="PTHR43294:SF21">
    <property type="entry name" value="CATION TRANSPORTING ATPASE"/>
    <property type="match status" value="1"/>
</dbReference>
<dbReference type="AlphaFoldDB" id="A0A1U7GY21"/>
<feature type="transmembrane region" description="Helical" evidence="12">
    <location>
        <begin position="81"/>
        <end position="97"/>
    </location>
</feature>
<dbReference type="GO" id="GO:0016887">
    <property type="term" value="F:ATP hydrolysis activity"/>
    <property type="evidence" value="ECO:0007669"/>
    <property type="project" value="InterPro"/>
</dbReference>
<evidence type="ECO:0000256" key="4">
    <source>
        <dbReference type="ARBA" id="ARBA00022692"/>
    </source>
</evidence>
<keyword evidence="4 12" id="KW-0812">Transmembrane</keyword>
<gene>
    <name evidence="14" type="ORF">NIES592_14530</name>
</gene>
<evidence type="ECO:0000313" key="15">
    <source>
        <dbReference type="Proteomes" id="UP000186391"/>
    </source>
</evidence>
<reference evidence="14 15" key="1">
    <citation type="submission" date="2016-11" db="EMBL/GenBank/DDBJ databases">
        <title>Draft Genome Sequences of Nine Cyanobacterial Strains from Diverse Habitats.</title>
        <authorList>
            <person name="Zhu T."/>
            <person name="Hou S."/>
            <person name="Lu X."/>
            <person name="Hess W.R."/>
        </authorList>
    </citation>
    <scope>NUCLEOTIDE SEQUENCE [LARGE SCALE GENOMIC DNA]</scope>
    <source>
        <strain evidence="14 15">NIES-592</strain>
    </source>
</reference>
<dbReference type="GO" id="GO:0005524">
    <property type="term" value="F:ATP binding"/>
    <property type="evidence" value="ECO:0007669"/>
    <property type="project" value="UniProtKB-KW"/>
</dbReference>
<keyword evidence="3" id="KW-1003">Cell membrane</keyword>
<dbReference type="SUPFAM" id="SSF56784">
    <property type="entry name" value="HAD-like"/>
    <property type="match status" value="1"/>
</dbReference>
<dbReference type="PANTHER" id="PTHR43294">
    <property type="entry name" value="SODIUM/POTASSIUM-TRANSPORTING ATPASE SUBUNIT ALPHA"/>
    <property type="match status" value="1"/>
</dbReference>
<dbReference type="InterPro" id="IPR036412">
    <property type="entry name" value="HAD-like_sf"/>
</dbReference>
<dbReference type="Pfam" id="PF13246">
    <property type="entry name" value="Cation_ATPase"/>
    <property type="match status" value="1"/>
</dbReference>
<dbReference type="Gene3D" id="3.40.1110.10">
    <property type="entry name" value="Calcium-transporting ATPase, cytoplasmic domain N"/>
    <property type="match status" value="1"/>
</dbReference>
<dbReference type="InterPro" id="IPR023299">
    <property type="entry name" value="ATPase_P-typ_cyto_dom_N"/>
</dbReference>
<dbReference type="PRINTS" id="PR00120">
    <property type="entry name" value="HATPASE"/>
</dbReference>
<keyword evidence="15" id="KW-1185">Reference proteome</keyword>
<dbReference type="SUPFAM" id="SSF81653">
    <property type="entry name" value="Calcium ATPase, transduction domain A"/>
    <property type="match status" value="1"/>
</dbReference>
<keyword evidence="10 12" id="KW-0472">Membrane</keyword>
<dbReference type="FunFam" id="3.40.50.1000:FF:000028">
    <property type="entry name" value="Calcium-transporting P-type ATPase, putative"/>
    <property type="match status" value="1"/>
</dbReference>
<feature type="transmembrane region" description="Helical" evidence="12">
    <location>
        <begin position="245"/>
        <end position="264"/>
    </location>
</feature>
<dbReference type="Pfam" id="PF00122">
    <property type="entry name" value="E1-E2_ATPase"/>
    <property type="match status" value="1"/>
</dbReference>
<sequence>MSNWYQIDAQEVLQQLGSDLSLGLSTAEVSRRQQQHGCNELIEQELRSPWQILWEQVNATLVIILIVAAIASGVLGDYKDALGIIAIVVLIAVLGFSQEYQAQKAIATLKKLSLPNVKVLRNGRWKEISARELVPGDIIQLDAEDIVPADCRILESVGLRVQETSLTGVSEPIDKQPQTLSQADLPLSDRHNMVYMGTVITYGQGQAVVTETGMKTEIGRVASMVQAVEAEPTPLQKRLDELGRGLAIASLGLVAVILVLGMLRGEDWKIMLLTAITLVVAALPEGLPAVVTIALALGARQMLKRRALIRNLPAVETLGSVTVICSGKTGTLTENRMTVTVLDVAGQRIDLTTRMRACVGEKSQDRPFLLCQPPAISLLLASSTLCNNALLETDRDEPRYLRAVGDPTEAALVMAAAQQGLWKADLEHLIPRVAEIPYDCRRQRMTTIHKFPSILSRIPCALETVWHWSEKIGGISYIVFTKGTVNSLLDVCSHIWINGQAKPLTEIWHRHICVTHSQLAENGLRVMGAAFRPLQSVNQSEEVDQDFIFIGMVGMNDPARPEVRDAVLTCKRAGIRPVMITGDHPLTARFIAREVGIATDNQIITSEELSQLSVEELRCTLNDRSVYARVSPQHKFEIVQTLQQQGHIVAMTGDGINDAPALKGSDIGVAMGIRGTDVAKEAADMVLLDDNFATLVAAVKEGRVIYDNIRKFIKYLLSSNVGELLVMLLAPFLGMPLPLLPLQILWINLTTDGLPALALGVEPAERDTMNRPPYPPNENIFARGMGRDIIWIGILMGCISLGTGFLYWKIGSPAWQTVIFTTLTLSQMGNALAVRSNRDSLFTIGLLSNQALLASVALTLGLQIAVLYVPFFQKLFNTLPLSALDLVICLAVSSLVFWCIELEKWLLRRSNSDSTLHLVAETSEEKDMQVCNRVPTSPRLRLCDSSKPSDRASYLRLHLRLKASGYRRK</sequence>
<dbReference type="EMBL" id="MRCA01000007">
    <property type="protein sequence ID" value="OKH13286.1"/>
    <property type="molecule type" value="Genomic_DNA"/>
</dbReference>
<feature type="transmembrane region" description="Helical" evidence="12">
    <location>
        <begin position="270"/>
        <end position="297"/>
    </location>
</feature>
<evidence type="ECO:0000256" key="9">
    <source>
        <dbReference type="ARBA" id="ARBA00022989"/>
    </source>
</evidence>
<evidence type="ECO:0000256" key="11">
    <source>
        <dbReference type="ARBA" id="ARBA00048694"/>
    </source>
</evidence>
<name>A0A1U7GY21_9CYAN</name>
<dbReference type="GO" id="GO:1902600">
    <property type="term" value="P:proton transmembrane transport"/>
    <property type="evidence" value="ECO:0007669"/>
    <property type="project" value="TreeGrafter"/>
</dbReference>
<evidence type="ECO:0000256" key="1">
    <source>
        <dbReference type="ARBA" id="ARBA00004651"/>
    </source>
</evidence>
<dbReference type="NCBIfam" id="TIGR01494">
    <property type="entry name" value="ATPase_P-type"/>
    <property type="match status" value="2"/>
</dbReference>
<dbReference type="InterPro" id="IPR050510">
    <property type="entry name" value="Cation_transp_ATPase_P-type"/>
</dbReference>
<dbReference type="SMART" id="SM00831">
    <property type="entry name" value="Cation_ATPase_N"/>
    <property type="match status" value="1"/>
</dbReference>
<evidence type="ECO:0000256" key="7">
    <source>
        <dbReference type="ARBA" id="ARBA00022842"/>
    </source>
</evidence>
<evidence type="ECO:0000313" key="14">
    <source>
        <dbReference type="EMBL" id="OKH13286.1"/>
    </source>
</evidence>
<evidence type="ECO:0000256" key="10">
    <source>
        <dbReference type="ARBA" id="ARBA00023136"/>
    </source>
</evidence>
<feature type="domain" description="Cation-transporting P-type ATPase N-terminal" evidence="13">
    <location>
        <begin position="3"/>
        <end position="77"/>
    </location>
</feature>
<keyword evidence="9 12" id="KW-1133">Transmembrane helix</keyword>
<comment type="catalytic activity">
    <reaction evidence="11">
        <text>Ca(2+)(in) + ATP + H2O = Ca(2+)(out) + ADP + phosphate + H(+)</text>
        <dbReference type="Rhea" id="RHEA:18105"/>
        <dbReference type="ChEBI" id="CHEBI:15377"/>
        <dbReference type="ChEBI" id="CHEBI:15378"/>
        <dbReference type="ChEBI" id="CHEBI:29108"/>
        <dbReference type="ChEBI" id="CHEBI:30616"/>
        <dbReference type="ChEBI" id="CHEBI:43474"/>
        <dbReference type="ChEBI" id="CHEBI:456216"/>
        <dbReference type="EC" id="7.2.2.10"/>
    </reaction>
</comment>
<dbReference type="InterPro" id="IPR059000">
    <property type="entry name" value="ATPase_P-type_domA"/>
</dbReference>
<accession>A0A1U7GY21</accession>
<feature type="transmembrane region" description="Helical" evidence="12">
    <location>
        <begin position="881"/>
        <end position="900"/>
    </location>
</feature>
<keyword evidence="7" id="KW-0460">Magnesium</keyword>
<dbReference type="Gene3D" id="1.20.1110.10">
    <property type="entry name" value="Calcium-transporting ATPase, transmembrane domain"/>
    <property type="match status" value="1"/>
</dbReference>
<proteinExistence type="inferred from homology"/>
<dbReference type="PRINTS" id="PR00119">
    <property type="entry name" value="CATATPASE"/>
</dbReference>
<evidence type="ECO:0000256" key="6">
    <source>
        <dbReference type="ARBA" id="ARBA00022840"/>
    </source>
</evidence>
<organism evidence="14 15">
    <name type="scientific">Fischerella major NIES-592</name>
    <dbReference type="NCBI Taxonomy" id="210994"/>
    <lineage>
        <taxon>Bacteria</taxon>
        <taxon>Bacillati</taxon>
        <taxon>Cyanobacteriota</taxon>
        <taxon>Cyanophyceae</taxon>
        <taxon>Nostocales</taxon>
        <taxon>Hapalosiphonaceae</taxon>
        <taxon>Fischerella</taxon>
    </lineage>
</organism>
<evidence type="ECO:0000256" key="3">
    <source>
        <dbReference type="ARBA" id="ARBA00022475"/>
    </source>
</evidence>
<dbReference type="InterPro" id="IPR023298">
    <property type="entry name" value="ATPase_P-typ_TM_dom_sf"/>
</dbReference>
<evidence type="ECO:0000256" key="8">
    <source>
        <dbReference type="ARBA" id="ARBA00022967"/>
    </source>
</evidence>